<comment type="caution">
    <text evidence="5">The sequence shown here is derived from an EMBL/GenBank/DDBJ whole genome shotgun (WGS) entry which is preliminary data.</text>
</comment>
<proteinExistence type="inferred from homology"/>
<dbReference type="InterPro" id="IPR051531">
    <property type="entry name" value="N-acetyltransferase"/>
</dbReference>
<sequence length="141" mass="15638">MPTTPAAFAAYVNRFDGVAAVGLVVCLRSTGELAGIVNLRPVNRDDPLRRAIGFGAFSGMTGRGYMREGVELTLHIAFHRLNLDGLEADIQPGNTACLNLVKRLGFRRQDCSVPPIWIDGSWRHHERWTITREMCYPGILS</sequence>
<evidence type="ECO:0000256" key="3">
    <source>
        <dbReference type="ARBA" id="ARBA00038502"/>
    </source>
</evidence>
<feature type="domain" description="N-acetyltransferase" evidence="4">
    <location>
        <begin position="3"/>
        <end position="107"/>
    </location>
</feature>
<dbReference type="GO" id="GO:0008999">
    <property type="term" value="F:protein-N-terminal-alanine acetyltransferase activity"/>
    <property type="evidence" value="ECO:0007669"/>
    <property type="project" value="TreeGrafter"/>
</dbReference>
<dbReference type="AlphaFoldDB" id="A0A5M3XKU6"/>
<evidence type="ECO:0000313" key="6">
    <source>
        <dbReference type="Proteomes" id="UP000377595"/>
    </source>
</evidence>
<organism evidence="5 6">
    <name type="scientific">Acrocarpospora pleiomorpha</name>
    <dbReference type="NCBI Taxonomy" id="90975"/>
    <lineage>
        <taxon>Bacteria</taxon>
        <taxon>Bacillati</taxon>
        <taxon>Actinomycetota</taxon>
        <taxon>Actinomycetes</taxon>
        <taxon>Streptosporangiales</taxon>
        <taxon>Streptosporangiaceae</taxon>
        <taxon>Acrocarpospora</taxon>
    </lineage>
</organism>
<dbReference type="EMBL" id="BLAF01000008">
    <property type="protein sequence ID" value="GES18738.1"/>
    <property type="molecule type" value="Genomic_DNA"/>
</dbReference>
<dbReference type="PANTHER" id="PTHR43792:SF8">
    <property type="entry name" value="[RIBOSOMAL PROTEIN US5]-ALANINE N-ACETYLTRANSFERASE"/>
    <property type="match status" value="1"/>
</dbReference>
<dbReference type="Gene3D" id="3.40.630.30">
    <property type="match status" value="1"/>
</dbReference>
<protein>
    <submittedName>
        <fullName evidence="5">Acetyltransferase</fullName>
    </submittedName>
</protein>
<name>A0A5M3XKU6_9ACTN</name>
<evidence type="ECO:0000259" key="4">
    <source>
        <dbReference type="Pfam" id="PF13302"/>
    </source>
</evidence>
<dbReference type="InterPro" id="IPR016181">
    <property type="entry name" value="Acyl_CoA_acyltransferase"/>
</dbReference>
<keyword evidence="6" id="KW-1185">Reference proteome</keyword>
<dbReference type="Proteomes" id="UP000377595">
    <property type="component" value="Unassembled WGS sequence"/>
</dbReference>
<dbReference type="InterPro" id="IPR000182">
    <property type="entry name" value="GNAT_dom"/>
</dbReference>
<accession>A0A5M3XKU6</accession>
<evidence type="ECO:0000313" key="5">
    <source>
        <dbReference type="EMBL" id="GES18738.1"/>
    </source>
</evidence>
<evidence type="ECO:0000256" key="2">
    <source>
        <dbReference type="ARBA" id="ARBA00023315"/>
    </source>
</evidence>
<dbReference type="Pfam" id="PF13302">
    <property type="entry name" value="Acetyltransf_3"/>
    <property type="match status" value="1"/>
</dbReference>
<dbReference type="PANTHER" id="PTHR43792">
    <property type="entry name" value="GNAT FAMILY, PUTATIVE (AFU_ORTHOLOGUE AFUA_3G00765)-RELATED-RELATED"/>
    <property type="match status" value="1"/>
</dbReference>
<keyword evidence="2" id="KW-0012">Acyltransferase</keyword>
<dbReference type="GO" id="GO:0005737">
    <property type="term" value="C:cytoplasm"/>
    <property type="evidence" value="ECO:0007669"/>
    <property type="project" value="TreeGrafter"/>
</dbReference>
<gene>
    <name evidence="5" type="ORF">Aple_016330</name>
</gene>
<dbReference type="SUPFAM" id="SSF55729">
    <property type="entry name" value="Acyl-CoA N-acyltransferases (Nat)"/>
    <property type="match status" value="1"/>
</dbReference>
<keyword evidence="1 5" id="KW-0808">Transferase</keyword>
<reference evidence="5 6" key="1">
    <citation type="submission" date="2019-10" db="EMBL/GenBank/DDBJ databases">
        <title>Whole genome shotgun sequence of Acrocarpospora pleiomorpha NBRC 16267.</title>
        <authorList>
            <person name="Ichikawa N."/>
            <person name="Kimura A."/>
            <person name="Kitahashi Y."/>
            <person name="Komaki H."/>
            <person name="Oguchi A."/>
        </authorList>
    </citation>
    <scope>NUCLEOTIDE SEQUENCE [LARGE SCALE GENOMIC DNA]</scope>
    <source>
        <strain evidence="5 6">NBRC 16267</strain>
    </source>
</reference>
<comment type="similarity">
    <text evidence="3">Belongs to the acetyltransferase family. RimJ subfamily.</text>
</comment>
<evidence type="ECO:0000256" key="1">
    <source>
        <dbReference type="ARBA" id="ARBA00022679"/>
    </source>
</evidence>